<evidence type="ECO:0000313" key="2">
    <source>
        <dbReference type="Proteomes" id="UP000198862"/>
    </source>
</evidence>
<reference evidence="1 2" key="1">
    <citation type="submission" date="2016-10" db="EMBL/GenBank/DDBJ databases">
        <authorList>
            <person name="de Groot N.N."/>
        </authorList>
    </citation>
    <scope>NUCLEOTIDE SEQUENCE [LARGE SCALE GENOMIC DNA]</scope>
    <source>
        <strain evidence="1 2">DSM 6059</strain>
    </source>
</reference>
<organism evidence="1 2">
    <name type="scientific">Pseudoalteromonas denitrificans DSM 6059</name>
    <dbReference type="NCBI Taxonomy" id="1123010"/>
    <lineage>
        <taxon>Bacteria</taxon>
        <taxon>Pseudomonadati</taxon>
        <taxon>Pseudomonadota</taxon>
        <taxon>Gammaproteobacteria</taxon>
        <taxon>Alteromonadales</taxon>
        <taxon>Pseudoalteromonadaceae</taxon>
        <taxon>Pseudoalteromonas</taxon>
    </lineage>
</organism>
<dbReference type="Proteomes" id="UP000198862">
    <property type="component" value="Unassembled WGS sequence"/>
</dbReference>
<name>A0A1I1PHK9_9GAMM</name>
<sequence length="233" mass="25969">MELQELNSKRDGEALFALYHEGNFDAGLLAAKLVFNDAYKLTPPEGMTKKEAKDKLKKDAQSCVITGADNNHLECLIEAADMHFSGRVTPGPFGSSVVLAQYKHAKKWYLLILERDEIDSELRCLANLRLGLLTKLIGGKDNTDWQEMIGYFKAAQEIAVKGSELAISSLAFHYFDNKEYAAAIPLLESIYREVPYAALILALCYKNGLGLDVNNEKAQELNDFWSTEIGKAK</sequence>
<keyword evidence="2" id="KW-1185">Reference proteome</keyword>
<dbReference type="OrthoDB" id="6289656at2"/>
<accession>A0A1I1PHK9</accession>
<dbReference type="EMBL" id="FOLO01000032">
    <property type="protein sequence ID" value="SFD09287.1"/>
    <property type="molecule type" value="Genomic_DNA"/>
</dbReference>
<dbReference type="AlphaFoldDB" id="A0A1I1PHK9"/>
<dbReference type="RefSeq" id="WP_091987123.1">
    <property type="nucleotide sequence ID" value="NZ_FOLO01000032.1"/>
</dbReference>
<dbReference type="Gene3D" id="1.25.40.10">
    <property type="entry name" value="Tetratricopeptide repeat domain"/>
    <property type="match status" value="1"/>
</dbReference>
<gene>
    <name evidence="1" type="ORF">SAMN02745724_03447</name>
</gene>
<protein>
    <submittedName>
        <fullName evidence="1">Uncharacterized protein</fullName>
    </submittedName>
</protein>
<evidence type="ECO:0000313" key="1">
    <source>
        <dbReference type="EMBL" id="SFD09287.1"/>
    </source>
</evidence>
<dbReference type="InterPro" id="IPR011990">
    <property type="entry name" value="TPR-like_helical_dom_sf"/>
</dbReference>
<proteinExistence type="predicted"/>
<dbReference type="SUPFAM" id="SSF81901">
    <property type="entry name" value="HCP-like"/>
    <property type="match status" value="1"/>
</dbReference>